<protein>
    <submittedName>
        <fullName evidence="2">Uncharacterized protein</fullName>
    </submittedName>
</protein>
<feature type="compositionally biased region" description="Polar residues" evidence="1">
    <location>
        <begin position="9"/>
        <end position="19"/>
    </location>
</feature>
<reference evidence="2 3" key="1">
    <citation type="submission" date="2016-06" db="EMBL/GenBank/DDBJ databases">
        <authorList>
            <person name="Kjaerup R.B."/>
            <person name="Dalgaard T.S."/>
            <person name="Juul-Madsen H.R."/>
        </authorList>
    </citation>
    <scope>NUCLEOTIDE SEQUENCE [LARGE SCALE GENOMIC DNA]</scope>
</reference>
<dbReference type="Proteomes" id="UP000215127">
    <property type="component" value="Chromosome 6"/>
</dbReference>
<keyword evidence="3" id="KW-1185">Reference proteome</keyword>
<proteinExistence type="predicted"/>
<dbReference type="AlphaFoldDB" id="A0A1X7RXE6"/>
<evidence type="ECO:0000313" key="2">
    <source>
        <dbReference type="EMBL" id="SMQ52045.1"/>
    </source>
</evidence>
<organism evidence="2 3">
    <name type="scientific">Zymoseptoria tritici (strain ST99CH_3D7)</name>
    <dbReference type="NCBI Taxonomy" id="1276538"/>
    <lineage>
        <taxon>Eukaryota</taxon>
        <taxon>Fungi</taxon>
        <taxon>Dikarya</taxon>
        <taxon>Ascomycota</taxon>
        <taxon>Pezizomycotina</taxon>
        <taxon>Dothideomycetes</taxon>
        <taxon>Dothideomycetidae</taxon>
        <taxon>Mycosphaerellales</taxon>
        <taxon>Mycosphaerellaceae</taxon>
        <taxon>Zymoseptoria</taxon>
    </lineage>
</organism>
<name>A0A1X7RXE6_ZYMT9</name>
<evidence type="ECO:0000256" key="1">
    <source>
        <dbReference type="SAM" id="MobiDB-lite"/>
    </source>
</evidence>
<evidence type="ECO:0000313" key="3">
    <source>
        <dbReference type="Proteomes" id="UP000215127"/>
    </source>
</evidence>
<sequence>MATCRNYDSKSNQPLLSEQPSDRTERLRRFLSFCLAIDYELAAQSPDKLTKEDLCIFVHLARRCFLRREPHRRPLIKEDALGYLYLRPTDLTVEDTFVQFELMEPAKALRIPCSVVVVMLRFFISSIRLCGARYQSQTSRLVVHTSLDNLAARFFMEKKMFLDVLLPPSSSAHAASFREILKFRMNRRHGVYFKALRSPIDYEAAPLGRKTLEEEARRSEFTQSAQYRMFEEGGWGTRFDCRRASLMAKCISPPSKDESWAVKAVRNWIWAAVGKSLCEVGVKGGASLQEVLINTSFPLSIT</sequence>
<accession>A0A1X7RXE6</accession>
<dbReference type="EMBL" id="LT853697">
    <property type="protein sequence ID" value="SMQ52045.1"/>
    <property type="molecule type" value="Genomic_DNA"/>
</dbReference>
<feature type="region of interest" description="Disordered" evidence="1">
    <location>
        <begin position="1"/>
        <end position="21"/>
    </location>
</feature>
<gene>
    <name evidence="2" type="ORF">ZT3D7_G7198</name>
</gene>